<evidence type="ECO:0000256" key="1">
    <source>
        <dbReference type="ARBA" id="ARBA00006429"/>
    </source>
</evidence>
<evidence type="ECO:0000256" key="6">
    <source>
        <dbReference type="SAM" id="SignalP"/>
    </source>
</evidence>
<dbReference type="SUPFAM" id="SSF49265">
    <property type="entry name" value="Fibronectin type III"/>
    <property type="match status" value="2"/>
</dbReference>
<protein>
    <submittedName>
        <fullName evidence="9">T9SS type A sorting domain-containing protein</fullName>
    </submittedName>
</protein>
<evidence type="ECO:0000259" key="8">
    <source>
        <dbReference type="PROSITE" id="PS51841"/>
    </source>
</evidence>
<feature type="domain" description="Fibronectin type-III" evidence="7">
    <location>
        <begin position="534"/>
        <end position="619"/>
    </location>
</feature>
<sequence length="1044" mass="110114">MKNLLPYFFMLALSFSAFSQVPTYYNDVNMNLTGSALKDELATKIISTHTTILTYTPDVWNALKQTDIDPTDNTKVVLIYGWNDSDSDITNDRTRGKDNHGSGSGVWNREHVYSKSLASPNLGTTGPGADAHNLRPCDAQRNSSRSNRKFETGSGNSGITAQGNWYPGDEWKGDVARMMMYMYLRYGNQSLPTGVGVGSTVATDPNMINLFLQWNAEDPVSDIEKQRNPVLEQMQGNRNPFVDNPAFATQIWGGPQAENLFNNGGGSTDTQAPTTPSALVASNIQQTSVDLAWSASTDNTAVAGYNIFNGSTQVGNTTSTNFTVSSLTAGTSYAFTVKAFDAAGNVSAASNTVNVTTTSGGSGGSGTATELLISEYVEGSSYNKAIEIANFTGASVNLADYSVKKATNGGGTWSNTLALSGTLANGQVYVIAHTSASTELKNKAQLTNSSVMNFNGNDAVALFKGSSLIDVVGNPSSSANFGKDQTLQRKSSVSSPNTTYATSEWDALASNTFTGLGAHTIDGGSTADTQAPTAPTSLVASNITQTSVNLAWTASTDNVAVTGYEVYQNDAKVATVTTTNYAVTGLDVETAYNYSIKALDAAGNLSALSNKVFITTLAAPDTQAPTAPSSLVVSNVTETSADLAWTASTDNIGVTGYEVFQGSTKITTVTTTNHSVTGLTASTNYTFSVKAIDAAGNVSTASNTIGVTTKAAADTQAPTAPSSLVASNVTQTSADLSWTASTDNIAVTGYEIFQGTTKLATVTTTNYAVSGLTAATNYTFSIKAIDAAGNLSVASNVVGVTTKSNNLTYCDSKGTNVNYEYIDNVAIGGISNATGANGGYGNFTSQVANISVGSNTIVVSAGFAGSSYTENWRVWIDFNQNGTFESSEQVVSGSSSSAGNLSYNFTVPSNALTGTTRMRVSMKWNGAPTACETFSYGEVEDYTVNIGSSTRLINPLAGVEIEGELGNEEPIFSTEVYPNPTTNYIAFKLRDNRDVNYKIINYIGQTVKQGKFERSIDVQDLNSGMYIIEINDNQRSFTKKFIKR</sequence>
<dbReference type="PANTHER" id="PTHR33607:SF2">
    <property type="entry name" value="ENDONUCLEASE-1"/>
    <property type="match status" value="1"/>
</dbReference>
<evidence type="ECO:0000259" key="7">
    <source>
        <dbReference type="PROSITE" id="PS50853"/>
    </source>
</evidence>
<dbReference type="InterPro" id="IPR003961">
    <property type="entry name" value="FN3_dom"/>
</dbReference>
<comment type="similarity">
    <text evidence="1">Belongs to the EndA/NucM nuclease family.</text>
</comment>
<dbReference type="InterPro" id="IPR007346">
    <property type="entry name" value="Endonuclease-I"/>
</dbReference>
<keyword evidence="10" id="KW-1185">Reference proteome</keyword>
<dbReference type="InterPro" id="IPR045474">
    <property type="entry name" value="GEVED"/>
</dbReference>
<keyword evidence="3 6" id="KW-0732">Signal</keyword>
<dbReference type="InterPro" id="IPR013783">
    <property type="entry name" value="Ig-like_fold"/>
</dbReference>
<dbReference type="NCBIfam" id="TIGR04183">
    <property type="entry name" value="Por_Secre_tail"/>
    <property type="match status" value="1"/>
</dbReference>
<dbReference type="Pfam" id="PF18962">
    <property type="entry name" value="Por_Secre_tail"/>
    <property type="match status" value="1"/>
</dbReference>
<gene>
    <name evidence="9" type="ORF">T190423A01A_30307</name>
</gene>
<keyword evidence="4" id="KW-0378">Hydrolase</keyword>
<evidence type="ECO:0000256" key="4">
    <source>
        <dbReference type="ARBA" id="ARBA00022801"/>
    </source>
</evidence>
<feature type="signal peptide" evidence="6">
    <location>
        <begin position="1"/>
        <end position="19"/>
    </location>
</feature>
<name>A0ABM9PC63_9FLAO</name>
<comment type="caution">
    <text evidence="9">The sequence shown here is derived from an EMBL/GenBank/DDBJ whole genome shotgun (WGS) entry which is preliminary data.</text>
</comment>
<proteinExistence type="inferred from homology"/>
<evidence type="ECO:0000256" key="5">
    <source>
        <dbReference type="SAM" id="MobiDB-lite"/>
    </source>
</evidence>
<reference evidence="9 10" key="1">
    <citation type="submission" date="2024-05" db="EMBL/GenBank/DDBJ databases">
        <authorList>
            <person name="Duchaud E."/>
        </authorList>
    </citation>
    <scope>NUCLEOTIDE SEQUENCE [LARGE SCALE GENOMIC DNA]</scope>
    <source>
        <strain evidence="9">Ena-SAMPLE-TAB-13-05-2024-13:56:06:370-140308</strain>
    </source>
</reference>
<dbReference type="RefSeq" id="WP_348717248.1">
    <property type="nucleotide sequence ID" value="NZ_CAXJIO010000012.1"/>
</dbReference>
<feature type="region of interest" description="Disordered" evidence="5">
    <location>
        <begin position="117"/>
        <end position="162"/>
    </location>
</feature>
<evidence type="ECO:0000256" key="3">
    <source>
        <dbReference type="ARBA" id="ARBA00022729"/>
    </source>
</evidence>
<dbReference type="EMBL" id="CAXJIO010000012">
    <property type="protein sequence ID" value="CAL2103193.1"/>
    <property type="molecule type" value="Genomic_DNA"/>
</dbReference>
<dbReference type="PANTHER" id="PTHR33607">
    <property type="entry name" value="ENDONUCLEASE-1"/>
    <property type="match status" value="1"/>
</dbReference>
<dbReference type="PROSITE" id="PS50853">
    <property type="entry name" value="FN3"/>
    <property type="match status" value="4"/>
</dbReference>
<organism evidence="9 10">
    <name type="scientific">Tenacibaculum polynesiense</name>
    <dbReference type="NCBI Taxonomy" id="3137857"/>
    <lineage>
        <taxon>Bacteria</taxon>
        <taxon>Pseudomonadati</taxon>
        <taxon>Bacteroidota</taxon>
        <taxon>Flavobacteriia</taxon>
        <taxon>Flavobacteriales</taxon>
        <taxon>Flavobacteriaceae</taxon>
        <taxon>Tenacibaculum</taxon>
    </lineage>
</organism>
<dbReference type="InterPro" id="IPR026444">
    <property type="entry name" value="Secre_tail"/>
</dbReference>
<evidence type="ECO:0000313" key="9">
    <source>
        <dbReference type="EMBL" id="CAL2103193.1"/>
    </source>
</evidence>
<feature type="domain" description="Fibronectin type-III" evidence="7">
    <location>
        <begin position="627"/>
        <end position="712"/>
    </location>
</feature>
<feature type="domain" description="LTD" evidence="8">
    <location>
        <begin position="356"/>
        <end position="476"/>
    </location>
</feature>
<evidence type="ECO:0000256" key="2">
    <source>
        <dbReference type="ARBA" id="ARBA00022722"/>
    </source>
</evidence>
<dbReference type="PROSITE" id="PS51841">
    <property type="entry name" value="LTD"/>
    <property type="match status" value="1"/>
</dbReference>
<dbReference type="Pfam" id="PF00932">
    <property type="entry name" value="LTD"/>
    <property type="match status" value="1"/>
</dbReference>
<dbReference type="Proteomes" id="UP001497527">
    <property type="component" value="Unassembled WGS sequence"/>
</dbReference>
<accession>A0ABM9PC63</accession>
<feature type="compositionally biased region" description="Polar residues" evidence="5">
    <location>
        <begin position="153"/>
        <end position="162"/>
    </location>
</feature>
<dbReference type="InterPro" id="IPR036116">
    <property type="entry name" value="FN3_sf"/>
</dbReference>
<feature type="domain" description="Fibronectin type-III" evidence="7">
    <location>
        <begin position="720"/>
        <end position="805"/>
    </location>
</feature>
<evidence type="ECO:0000313" key="10">
    <source>
        <dbReference type="Proteomes" id="UP001497527"/>
    </source>
</evidence>
<dbReference type="Pfam" id="PF00041">
    <property type="entry name" value="fn3"/>
    <property type="match status" value="4"/>
</dbReference>
<dbReference type="Pfam" id="PF20009">
    <property type="entry name" value="GEVED"/>
    <property type="match status" value="1"/>
</dbReference>
<dbReference type="CDD" id="cd00063">
    <property type="entry name" value="FN3"/>
    <property type="match status" value="4"/>
</dbReference>
<dbReference type="InterPro" id="IPR001322">
    <property type="entry name" value="Lamin_tail_dom"/>
</dbReference>
<feature type="domain" description="Fibronectin type-III" evidence="7">
    <location>
        <begin position="275"/>
        <end position="360"/>
    </location>
</feature>
<dbReference type="InterPro" id="IPR044925">
    <property type="entry name" value="His-Me_finger_sf"/>
</dbReference>
<feature type="chain" id="PRO_5045390012" evidence="6">
    <location>
        <begin position="20"/>
        <end position="1044"/>
    </location>
</feature>
<dbReference type="Gene3D" id="2.60.40.10">
    <property type="entry name" value="Immunoglobulins"/>
    <property type="match status" value="4"/>
</dbReference>
<dbReference type="SMART" id="SM00060">
    <property type="entry name" value="FN3"/>
    <property type="match status" value="4"/>
</dbReference>
<dbReference type="Pfam" id="PF04231">
    <property type="entry name" value="Endonuclease_1"/>
    <property type="match status" value="1"/>
</dbReference>
<dbReference type="SUPFAM" id="SSF54060">
    <property type="entry name" value="His-Me finger endonucleases"/>
    <property type="match status" value="1"/>
</dbReference>
<keyword evidence="2" id="KW-0540">Nuclease</keyword>